<dbReference type="AlphaFoldDB" id="A0AAE0Q9G0"/>
<dbReference type="InterPro" id="IPR043502">
    <property type="entry name" value="DNA/RNA_pol_sf"/>
</dbReference>
<dbReference type="EMBL" id="JAUCMX010000019">
    <property type="protein sequence ID" value="KAK3516401.1"/>
    <property type="molecule type" value="Genomic_DNA"/>
</dbReference>
<dbReference type="CDD" id="cd01650">
    <property type="entry name" value="RT_nLTR_like"/>
    <property type="match status" value="1"/>
</dbReference>
<dbReference type="InterPro" id="IPR043128">
    <property type="entry name" value="Rev_trsase/Diguanyl_cyclase"/>
</dbReference>
<dbReference type="GO" id="GO:0003677">
    <property type="term" value="F:DNA binding"/>
    <property type="evidence" value="ECO:0007669"/>
    <property type="project" value="InterPro"/>
</dbReference>
<dbReference type="Proteomes" id="UP001274896">
    <property type="component" value="Unassembled WGS sequence"/>
</dbReference>
<dbReference type="CDD" id="cd09076">
    <property type="entry name" value="L1-EN"/>
    <property type="match status" value="1"/>
</dbReference>
<evidence type="ECO:0000313" key="5">
    <source>
        <dbReference type="Proteomes" id="UP001274896"/>
    </source>
</evidence>
<evidence type="ECO:0000256" key="1">
    <source>
        <dbReference type="ARBA" id="ARBA00010879"/>
    </source>
</evidence>
<gene>
    <name evidence="4" type="ORF">QTP70_010489</name>
</gene>
<dbReference type="InterPro" id="IPR036691">
    <property type="entry name" value="Endo/exonu/phosph_ase_sf"/>
</dbReference>
<dbReference type="EC" id="3.1.26.4" evidence="2"/>
<dbReference type="GO" id="GO:0004523">
    <property type="term" value="F:RNA-DNA hybrid ribonuclease activity"/>
    <property type="evidence" value="ECO:0007669"/>
    <property type="project" value="UniProtKB-EC"/>
</dbReference>
<dbReference type="Pfam" id="PF03372">
    <property type="entry name" value="Exo_endo_phos"/>
    <property type="match status" value="1"/>
</dbReference>
<dbReference type="InterPro" id="IPR000477">
    <property type="entry name" value="RT_dom"/>
</dbReference>
<dbReference type="SUPFAM" id="SSF56349">
    <property type="entry name" value="DNA breaking-rejoining enzymes"/>
    <property type="match status" value="1"/>
</dbReference>
<dbReference type="PROSITE" id="PS50878">
    <property type="entry name" value="RT_POL"/>
    <property type="match status" value="1"/>
</dbReference>
<dbReference type="Gene3D" id="3.30.70.270">
    <property type="match status" value="1"/>
</dbReference>
<dbReference type="InterPro" id="IPR011010">
    <property type="entry name" value="DNA_brk_join_enz"/>
</dbReference>
<dbReference type="InterPro" id="IPR005135">
    <property type="entry name" value="Endo/exonuclease/phosphatase"/>
</dbReference>
<name>A0AAE0Q9G0_9TELE</name>
<evidence type="ECO:0000256" key="2">
    <source>
        <dbReference type="ARBA" id="ARBA00012180"/>
    </source>
</evidence>
<feature type="domain" description="Reverse transcriptase" evidence="3">
    <location>
        <begin position="266"/>
        <end position="525"/>
    </location>
</feature>
<evidence type="ECO:0000259" key="3">
    <source>
        <dbReference type="PROSITE" id="PS50878"/>
    </source>
</evidence>
<comment type="similarity">
    <text evidence="1">Belongs to the beta type-B retroviral polymerase family. HERV class-II K(HML-2) pol subfamily.</text>
</comment>
<comment type="caution">
    <text evidence="4">The sequence shown here is derived from an EMBL/GenBank/DDBJ whole genome shotgun (WGS) entry which is preliminary data.</text>
</comment>
<dbReference type="PANTHER" id="PTHR47027">
    <property type="entry name" value="REVERSE TRANSCRIPTASE DOMAIN-CONTAINING PROTEIN"/>
    <property type="match status" value="1"/>
</dbReference>
<proteinExistence type="inferred from homology"/>
<dbReference type="SUPFAM" id="SSF56672">
    <property type="entry name" value="DNA/RNA polymerases"/>
    <property type="match status" value="1"/>
</dbReference>
<dbReference type="SUPFAM" id="SSF56219">
    <property type="entry name" value="DNase I-like"/>
    <property type="match status" value="1"/>
</dbReference>
<evidence type="ECO:0000313" key="4">
    <source>
        <dbReference type="EMBL" id="KAK3516401.1"/>
    </source>
</evidence>
<sequence>MVVCKMTLFVCKTKRSKIEIEKKTKWWKLKKEECCEEFRQKLRQALGGQVVLPDDWKTTAEVIRETGRKVLGVSSGRRKEDKETWWWNEEVQDSIQRKRLAKKKWDMDRTEENRQEYKELQCRVKREVSKAKQKAYDELYTRLDTREGQKDLYRLARQRDRDGKDVQQVRVIKDSDGSVLTSEESVQRRWKEYFEELMNEENEREKRVEGVNSVEQKVDKVRKDEVRKALKRMKSGKAVGPDDIPVEVWKCLAEAAVEFLTSLFNRVLESEKMPEEWRRSVLVPIFKNKGDMQSCSNYRGIKLMSHTMKLWERVVEARLRKVVEICEQQYGFMPRKSTTDAIFALRILMEKYRDGQRELHCVFVDLEKAYDKVPREELWYCMRKSGVAEKYVRVVQDMYERSRTVVRCAVGQTEEFKVEVALHQGSALSPFLFAMVMDQLSQEVRQEAPWTMMFADDIVICSESREQVEESLERWRFALERRGMKVSRSKTEYMCVNEREGSGTVRLQGEEVKKVQEFKYLGSTVQSNGECGKEVKKRVQAGWNGWRKVWGVLCERKISARIKGKVYRTVVRAAMLYGLETVSLRKRQESELEVAELKMLRFSLGVTRLDRIRNEYIRGTAHVGRLGDKVRETRLRWFGHVQRRERALREHEQTRNRTSFGPEELRTLEWGPGPDVPPDWCDDGDVVLEDGLWHHGFDYGLMVTGEGIGFAVLGSREAGHEGILTHFLCSGRWLRPSCRPCLPSWDLSVVLDGLLEAPFEPMESASEKFLTLKMALLLALASLRWVRDLQALLVVPTFLEFAPGMSKAILHPRAGYVPKVPKMAGHLVILQAFCLPPHESAKQESLLLLCPVRALRTYVHCSGSWHKSQSLFDCFGSRNKGNLVSSLAHWVVEAIAQACKACGITSPLGVRAHSTSGVTSSSAMARGVPLQEICAAAGWSSPHTFVRPGLTTTAISATDLQGTGGNWVTVGRRSRGGRRVHRQREKRKGKSVGLRIGTLNVGTMTGKGRELADMMERRKVDILCVQETRWKGSKACSIGAGFKLFYYGVDSKRNGVGVALKEEFVRNVLEVKRVSDRMMSLKLEIEGVMLNVVSGYAQQVGCELEEKERFWSELDEVMESIPTGERVVIGADFNGHVGEGNRGDEEVMGKFGVKERNLEGQMVVDFAKRMDMAVVNTYFQKREEHRVTYKSGGRRRQVNYILWRRGNLKEISDCKVVVGESVARQHRMVVCRMTLMVCKKKRSKIEREENQVVEAEKGGML</sequence>
<dbReference type="Gene3D" id="3.60.10.10">
    <property type="entry name" value="Endonuclease/exonuclease/phosphatase"/>
    <property type="match status" value="1"/>
</dbReference>
<organism evidence="4 5">
    <name type="scientific">Hemibagrus guttatus</name>
    <dbReference type="NCBI Taxonomy" id="175788"/>
    <lineage>
        <taxon>Eukaryota</taxon>
        <taxon>Metazoa</taxon>
        <taxon>Chordata</taxon>
        <taxon>Craniata</taxon>
        <taxon>Vertebrata</taxon>
        <taxon>Euteleostomi</taxon>
        <taxon>Actinopterygii</taxon>
        <taxon>Neopterygii</taxon>
        <taxon>Teleostei</taxon>
        <taxon>Ostariophysi</taxon>
        <taxon>Siluriformes</taxon>
        <taxon>Bagridae</taxon>
        <taxon>Hemibagrus</taxon>
    </lineage>
</organism>
<keyword evidence="5" id="KW-1185">Reference proteome</keyword>
<dbReference type="Pfam" id="PF00078">
    <property type="entry name" value="RVT_1"/>
    <property type="match status" value="1"/>
</dbReference>
<protein>
    <recommendedName>
        <fullName evidence="2">ribonuclease H</fullName>
        <ecNumber evidence="2">3.1.26.4</ecNumber>
    </recommendedName>
</protein>
<reference evidence="4" key="1">
    <citation type="submission" date="2023-06" db="EMBL/GenBank/DDBJ databases">
        <title>Male Hemibagrus guttatus genome.</title>
        <authorList>
            <person name="Bian C."/>
        </authorList>
    </citation>
    <scope>NUCLEOTIDE SEQUENCE</scope>
    <source>
        <strain evidence="4">Male_cb2023</strain>
        <tissue evidence="4">Muscle</tissue>
    </source>
</reference>
<accession>A0AAE0Q9G0</accession>
<dbReference type="PANTHER" id="PTHR47027:SF28">
    <property type="entry name" value="ENDONUCLEASE-REVERSE TRANSCRIPTASE"/>
    <property type="match status" value="1"/>
</dbReference>